<proteinExistence type="predicted"/>
<dbReference type="EMBL" id="CP003597">
    <property type="protein sequence ID" value="AFY88050.1"/>
    <property type="molecule type" value="Genomic_DNA"/>
</dbReference>
<dbReference type="AlphaFoldDB" id="K9TZN2"/>
<dbReference type="HOGENOM" id="CLU_3116061_0_0_3"/>
<dbReference type="KEGG" id="cthe:Chro_2574"/>
<dbReference type="Proteomes" id="UP000010384">
    <property type="component" value="Chromosome"/>
</dbReference>
<name>K9TZN2_CHRTP</name>
<gene>
    <name evidence="1" type="ORF">Chro_2574</name>
</gene>
<dbReference type="InParanoid" id="K9TZN2"/>
<protein>
    <submittedName>
        <fullName evidence="1">Uncharacterized protein</fullName>
    </submittedName>
</protein>
<reference evidence="1 2" key="1">
    <citation type="submission" date="2012-06" db="EMBL/GenBank/DDBJ databases">
        <title>Finished chromosome of genome of Chroococcidiopsis thermalis PCC 7203.</title>
        <authorList>
            <consortium name="US DOE Joint Genome Institute"/>
            <person name="Gugger M."/>
            <person name="Coursin T."/>
            <person name="Rippka R."/>
            <person name="Tandeau De Marsac N."/>
            <person name="Huntemann M."/>
            <person name="Wei C.-L."/>
            <person name="Han J."/>
            <person name="Detter J.C."/>
            <person name="Han C."/>
            <person name="Tapia R."/>
            <person name="Davenport K."/>
            <person name="Daligault H."/>
            <person name="Erkkila T."/>
            <person name="Gu W."/>
            <person name="Munk A.C.C."/>
            <person name="Teshima H."/>
            <person name="Xu Y."/>
            <person name="Chain P."/>
            <person name="Chen A."/>
            <person name="Krypides N."/>
            <person name="Mavromatis K."/>
            <person name="Markowitz V."/>
            <person name="Szeto E."/>
            <person name="Ivanova N."/>
            <person name="Mikhailova N."/>
            <person name="Ovchinnikova G."/>
            <person name="Pagani I."/>
            <person name="Pati A."/>
            <person name="Goodwin L."/>
            <person name="Peters L."/>
            <person name="Pitluck S."/>
            <person name="Woyke T."/>
            <person name="Kerfeld C."/>
        </authorList>
    </citation>
    <scope>NUCLEOTIDE SEQUENCE [LARGE SCALE GENOMIC DNA]</scope>
    <source>
        <strain evidence="1 2">PCC 7203</strain>
    </source>
</reference>
<sequence>MKFIQRIVIFAQVTQATSDTESKTLSLDRGVTKDSVLSCTFLLYKILFST</sequence>
<evidence type="ECO:0000313" key="2">
    <source>
        <dbReference type="Proteomes" id="UP000010384"/>
    </source>
</evidence>
<accession>K9TZN2</accession>
<organism evidence="1 2">
    <name type="scientific">Chroococcidiopsis thermalis (strain PCC 7203)</name>
    <dbReference type="NCBI Taxonomy" id="251229"/>
    <lineage>
        <taxon>Bacteria</taxon>
        <taxon>Bacillati</taxon>
        <taxon>Cyanobacteriota</taxon>
        <taxon>Cyanophyceae</taxon>
        <taxon>Chroococcidiopsidales</taxon>
        <taxon>Chroococcidiopsidaceae</taxon>
        <taxon>Chroococcidiopsis</taxon>
    </lineage>
</organism>
<keyword evidence="2" id="KW-1185">Reference proteome</keyword>
<evidence type="ECO:0000313" key="1">
    <source>
        <dbReference type="EMBL" id="AFY88050.1"/>
    </source>
</evidence>